<sequence length="91" mass="10094">MRKEEPVPVAPGSPGRTGDSEASAASLETTPDPDQNQTPGVLRYRPASPPAHGALRRRGYERPTRTEKVSDVLAILFPRNHKHIDRKLCRE</sequence>
<dbReference type="Proteomes" id="UP000295070">
    <property type="component" value="Chromosome 15"/>
</dbReference>
<comment type="caution">
    <text evidence="2">The sequence shown here is derived from an EMBL/GenBank/DDBJ whole genome shotgun (WGS) entry which is preliminary data.</text>
</comment>
<reference evidence="2 3" key="1">
    <citation type="submission" date="2019-01" db="EMBL/GenBank/DDBJ databases">
        <title>A chromosome-scale genome assembly of the yellow perch, Perca flavescens.</title>
        <authorList>
            <person name="Feron R."/>
            <person name="Morvezen R."/>
            <person name="Bestin A."/>
            <person name="Haffray P."/>
            <person name="Klopp C."/>
            <person name="Zahm M."/>
            <person name="Cabau C."/>
            <person name="Roques C."/>
            <person name="Donnadieu C."/>
            <person name="Bouchez O."/>
            <person name="Christie M."/>
            <person name="Larson W."/>
            <person name="Guiguen Y."/>
        </authorList>
    </citation>
    <scope>NUCLEOTIDE SEQUENCE [LARGE SCALE GENOMIC DNA]</scope>
    <source>
        <strain evidence="2">YP-PL-M2</strain>
        <tissue evidence="2">Blood</tissue>
    </source>
</reference>
<evidence type="ECO:0000313" key="3">
    <source>
        <dbReference type="Proteomes" id="UP000295070"/>
    </source>
</evidence>
<keyword evidence="3" id="KW-1185">Reference proteome</keyword>
<protein>
    <submittedName>
        <fullName evidence="2">Uncharacterized protein</fullName>
    </submittedName>
</protein>
<feature type="compositionally biased region" description="Basic and acidic residues" evidence="1">
    <location>
        <begin position="58"/>
        <end position="69"/>
    </location>
</feature>
<proteinExistence type="predicted"/>
<accession>A0A484CGY9</accession>
<feature type="region of interest" description="Disordered" evidence="1">
    <location>
        <begin position="1"/>
        <end position="69"/>
    </location>
</feature>
<evidence type="ECO:0000256" key="1">
    <source>
        <dbReference type="SAM" id="MobiDB-lite"/>
    </source>
</evidence>
<feature type="compositionally biased region" description="Polar residues" evidence="1">
    <location>
        <begin position="26"/>
        <end position="39"/>
    </location>
</feature>
<name>A0A484CGY9_PERFV</name>
<evidence type="ECO:0000313" key="2">
    <source>
        <dbReference type="EMBL" id="TDH03062.1"/>
    </source>
</evidence>
<dbReference type="EMBL" id="SCKG01000015">
    <property type="protein sequence ID" value="TDH03062.1"/>
    <property type="molecule type" value="Genomic_DNA"/>
</dbReference>
<gene>
    <name evidence="2" type="ORF">EPR50_G00159200</name>
</gene>
<organism evidence="2 3">
    <name type="scientific">Perca flavescens</name>
    <name type="common">American yellow perch</name>
    <name type="synonym">Morone flavescens</name>
    <dbReference type="NCBI Taxonomy" id="8167"/>
    <lineage>
        <taxon>Eukaryota</taxon>
        <taxon>Metazoa</taxon>
        <taxon>Chordata</taxon>
        <taxon>Craniata</taxon>
        <taxon>Vertebrata</taxon>
        <taxon>Euteleostomi</taxon>
        <taxon>Actinopterygii</taxon>
        <taxon>Neopterygii</taxon>
        <taxon>Teleostei</taxon>
        <taxon>Neoteleostei</taxon>
        <taxon>Acanthomorphata</taxon>
        <taxon>Eupercaria</taxon>
        <taxon>Perciformes</taxon>
        <taxon>Percoidei</taxon>
        <taxon>Percidae</taxon>
        <taxon>Percinae</taxon>
        <taxon>Perca</taxon>
    </lineage>
</organism>
<dbReference type="AlphaFoldDB" id="A0A484CGY9"/>